<evidence type="ECO:0000313" key="3">
    <source>
        <dbReference type="Proteomes" id="UP001187192"/>
    </source>
</evidence>
<comment type="caution">
    <text evidence="2">The sequence shown here is derived from an EMBL/GenBank/DDBJ whole genome shotgun (WGS) entry which is preliminary data.</text>
</comment>
<sequence>MRLELETSHQPNLLGVSPITLFYHLGGWAGSRRGASGGRAHGGGLHAGTDVLHGTTAPRIGLQRRRRQPQLRDSGDGSHDFTNPAKVATTSRLGLQNRRTPQRTPAQTRQRRVPDSPRRGREGCCGRFFFFGC</sequence>
<evidence type="ECO:0000313" key="2">
    <source>
        <dbReference type="EMBL" id="GMN47198.1"/>
    </source>
</evidence>
<name>A0AA88D642_FICCA</name>
<evidence type="ECO:0000256" key="1">
    <source>
        <dbReference type="SAM" id="MobiDB-lite"/>
    </source>
</evidence>
<feature type="region of interest" description="Disordered" evidence="1">
    <location>
        <begin position="34"/>
        <end position="119"/>
    </location>
</feature>
<feature type="compositionally biased region" description="Low complexity" evidence="1">
    <location>
        <begin position="98"/>
        <end position="108"/>
    </location>
</feature>
<dbReference type="AlphaFoldDB" id="A0AA88D642"/>
<protein>
    <submittedName>
        <fullName evidence="2">Uncharacterized protein</fullName>
    </submittedName>
</protein>
<accession>A0AA88D642</accession>
<feature type="compositionally biased region" description="Gly residues" evidence="1">
    <location>
        <begin position="35"/>
        <end position="46"/>
    </location>
</feature>
<proteinExistence type="predicted"/>
<dbReference type="EMBL" id="BTGU01000025">
    <property type="protein sequence ID" value="GMN47198.1"/>
    <property type="molecule type" value="Genomic_DNA"/>
</dbReference>
<dbReference type="Proteomes" id="UP001187192">
    <property type="component" value="Unassembled WGS sequence"/>
</dbReference>
<keyword evidence="3" id="KW-1185">Reference proteome</keyword>
<reference evidence="2" key="1">
    <citation type="submission" date="2023-07" db="EMBL/GenBank/DDBJ databases">
        <title>draft genome sequence of fig (Ficus carica).</title>
        <authorList>
            <person name="Takahashi T."/>
            <person name="Nishimura K."/>
        </authorList>
    </citation>
    <scope>NUCLEOTIDE SEQUENCE</scope>
</reference>
<gene>
    <name evidence="2" type="ORF">TIFTF001_016375</name>
</gene>
<organism evidence="2 3">
    <name type="scientific">Ficus carica</name>
    <name type="common">Common fig</name>
    <dbReference type="NCBI Taxonomy" id="3494"/>
    <lineage>
        <taxon>Eukaryota</taxon>
        <taxon>Viridiplantae</taxon>
        <taxon>Streptophyta</taxon>
        <taxon>Embryophyta</taxon>
        <taxon>Tracheophyta</taxon>
        <taxon>Spermatophyta</taxon>
        <taxon>Magnoliopsida</taxon>
        <taxon>eudicotyledons</taxon>
        <taxon>Gunneridae</taxon>
        <taxon>Pentapetalae</taxon>
        <taxon>rosids</taxon>
        <taxon>fabids</taxon>
        <taxon>Rosales</taxon>
        <taxon>Moraceae</taxon>
        <taxon>Ficeae</taxon>
        <taxon>Ficus</taxon>
    </lineage>
</organism>